<dbReference type="Pfam" id="PF01593">
    <property type="entry name" value="Amino_oxidase"/>
    <property type="match status" value="1"/>
</dbReference>
<dbReference type="PANTHER" id="PTHR42923:SF3">
    <property type="entry name" value="PROTOPORPHYRINOGEN OXIDASE"/>
    <property type="match status" value="1"/>
</dbReference>
<dbReference type="RefSeq" id="WP_305003981.1">
    <property type="nucleotide sequence ID" value="NZ_JAUQUB010000006.1"/>
</dbReference>
<dbReference type="InterPro" id="IPR002937">
    <property type="entry name" value="Amino_oxidase"/>
</dbReference>
<feature type="region of interest" description="Disordered" evidence="1">
    <location>
        <begin position="406"/>
        <end position="433"/>
    </location>
</feature>
<proteinExistence type="predicted"/>
<dbReference type="InterPro" id="IPR050464">
    <property type="entry name" value="Zeta_carotene_desat/Oxidored"/>
</dbReference>
<evidence type="ECO:0000256" key="1">
    <source>
        <dbReference type="SAM" id="MobiDB-lite"/>
    </source>
</evidence>
<dbReference type="EMBL" id="JAUQUB010000006">
    <property type="protein sequence ID" value="MDO7883556.1"/>
    <property type="molecule type" value="Genomic_DNA"/>
</dbReference>
<evidence type="ECO:0000313" key="3">
    <source>
        <dbReference type="EMBL" id="MDO7883556.1"/>
    </source>
</evidence>
<feature type="compositionally biased region" description="Low complexity" evidence="1">
    <location>
        <begin position="407"/>
        <end position="416"/>
    </location>
</feature>
<accession>A0ABT9BUU5</accession>
<gene>
    <name evidence="3" type="ORF">Q5716_15085</name>
</gene>
<feature type="domain" description="Amine oxidase" evidence="2">
    <location>
        <begin position="15"/>
        <end position="247"/>
    </location>
</feature>
<dbReference type="PANTHER" id="PTHR42923">
    <property type="entry name" value="PROTOPORPHYRINOGEN OXIDASE"/>
    <property type="match status" value="1"/>
</dbReference>
<reference evidence="3 4" key="1">
    <citation type="submission" date="2023-07" db="EMBL/GenBank/DDBJ databases">
        <title>Protaetiibacter sp. nov WY-16 isolated from soil.</title>
        <authorList>
            <person name="Liu B."/>
            <person name="Wan Y."/>
        </authorList>
    </citation>
    <scope>NUCLEOTIDE SEQUENCE [LARGE SCALE GENOMIC DNA]</scope>
    <source>
        <strain evidence="3 4">WY-16</strain>
    </source>
</reference>
<protein>
    <submittedName>
        <fullName evidence="3">FAD-dependent oxidoreductase</fullName>
    </submittedName>
</protein>
<organism evidence="3 4">
    <name type="scientific">Antiquaquibacter soli</name>
    <dbReference type="NCBI Taxonomy" id="3064523"/>
    <lineage>
        <taxon>Bacteria</taxon>
        <taxon>Bacillati</taxon>
        <taxon>Actinomycetota</taxon>
        <taxon>Actinomycetes</taxon>
        <taxon>Micrococcales</taxon>
        <taxon>Microbacteriaceae</taxon>
        <taxon>Antiquaquibacter</taxon>
    </lineage>
</organism>
<sequence>MAAADDTVTVVGGGVAGLVAARRIARTGRPVRLLEASGRLGGTLARQRVGDIELDAGAESFATRGGTVAALAAELGLGDQVVAPLDAPAWLYRADGSAIPLPATSVLGIPAAPLAADVIAAVGLGAALRAQLDSLIPALKPRPDATLGAVVRRRMGRGMLRRLVTPVVQGVHSADPDELLLERAVPGLAHRLAGRGSLAAAVRDLRADAPPGSAVRGIRGGVNRLVTELVADLVALGVDIRLDSRVESPAAVDGPLVWAAPLAPVGRSITLATLVLDAPELDAAPRGTGALVDPDARTVAARALTHSTAKWEWLAERAEGRHVVRLSYDDPPELLAEAARLDAAALLGVELPASAVVDFARITWTRPAPAASPAGVLVVGESVAGSGIAGVVAHANRAVDEWLVAHDPGTAGDPDPDPAIGPDPATDPDPDAA</sequence>
<dbReference type="Proteomes" id="UP001241072">
    <property type="component" value="Unassembled WGS sequence"/>
</dbReference>
<evidence type="ECO:0000259" key="2">
    <source>
        <dbReference type="Pfam" id="PF01593"/>
    </source>
</evidence>
<dbReference type="Gene3D" id="3.90.660.20">
    <property type="entry name" value="Protoporphyrinogen oxidase, mitochondrial, domain 2"/>
    <property type="match status" value="1"/>
</dbReference>
<keyword evidence="4" id="KW-1185">Reference proteome</keyword>
<dbReference type="Gene3D" id="3.50.50.60">
    <property type="entry name" value="FAD/NAD(P)-binding domain"/>
    <property type="match status" value="1"/>
</dbReference>
<name>A0ABT9BUU5_9MICO</name>
<comment type="caution">
    <text evidence="3">The sequence shown here is derived from an EMBL/GenBank/DDBJ whole genome shotgun (WGS) entry which is preliminary data.</text>
</comment>
<dbReference type="InterPro" id="IPR036188">
    <property type="entry name" value="FAD/NAD-bd_sf"/>
</dbReference>
<dbReference type="SUPFAM" id="SSF51905">
    <property type="entry name" value="FAD/NAD(P)-binding domain"/>
    <property type="match status" value="1"/>
</dbReference>
<evidence type="ECO:0000313" key="4">
    <source>
        <dbReference type="Proteomes" id="UP001241072"/>
    </source>
</evidence>